<keyword evidence="2" id="KW-1185">Reference proteome</keyword>
<accession>A0A0N1PG08</accession>
<gene>
    <name evidence="1" type="ORF">ABL78_1213</name>
</gene>
<dbReference type="Proteomes" id="UP000038009">
    <property type="component" value="Unassembled WGS sequence"/>
</dbReference>
<sequence length="79" mass="8680">MRVQRGVLTIGSSAFSLLEEMRAHRVVGLALLAYKNWDAYADEALAALDNFTQVHSSALYSALTGSRVSRCHRQGSVVR</sequence>
<organism evidence="1 2">
    <name type="scientific">Leptomonas seymouri</name>
    <dbReference type="NCBI Taxonomy" id="5684"/>
    <lineage>
        <taxon>Eukaryota</taxon>
        <taxon>Discoba</taxon>
        <taxon>Euglenozoa</taxon>
        <taxon>Kinetoplastea</taxon>
        <taxon>Metakinetoplastina</taxon>
        <taxon>Trypanosomatida</taxon>
        <taxon>Trypanosomatidae</taxon>
        <taxon>Leishmaniinae</taxon>
        <taxon>Leptomonas</taxon>
    </lineage>
</organism>
<reference evidence="1 2" key="1">
    <citation type="journal article" date="2015" name="PLoS Pathog.">
        <title>Leptomonas seymouri: Adaptations to the Dixenous Life Cycle Analyzed by Genome Sequencing, Transcriptome Profiling and Co-infection with Leishmania donovani.</title>
        <authorList>
            <person name="Kraeva N."/>
            <person name="Butenko A."/>
            <person name="Hlavacova J."/>
            <person name="Kostygov A."/>
            <person name="Myskova J."/>
            <person name="Grybchuk D."/>
            <person name="Lestinova T."/>
            <person name="Votypka J."/>
            <person name="Volf P."/>
            <person name="Opperdoes F."/>
            <person name="Flegontov P."/>
            <person name="Lukes J."/>
            <person name="Yurchenko V."/>
        </authorList>
    </citation>
    <scope>NUCLEOTIDE SEQUENCE [LARGE SCALE GENOMIC DNA]</scope>
    <source>
        <strain evidence="1 2">ATCC 30220</strain>
    </source>
</reference>
<dbReference type="AlphaFoldDB" id="A0A0N1PG08"/>
<evidence type="ECO:0000313" key="1">
    <source>
        <dbReference type="EMBL" id="KPI89720.1"/>
    </source>
</evidence>
<evidence type="ECO:0000313" key="2">
    <source>
        <dbReference type="Proteomes" id="UP000038009"/>
    </source>
</evidence>
<comment type="caution">
    <text evidence="1">The sequence shown here is derived from an EMBL/GenBank/DDBJ whole genome shotgun (WGS) entry which is preliminary data.</text>
</comment>
<dbReference type="EMBL" id="LJSK01000018">
    <property type="protein sequence ID" value="KPI89720.1"/>
    <property type="molecule type" value="Genomic_DNA"/>
</dbReference>
<proteinExistence type="predicted"/>
<dbReference type="VEuPathDB" id="TriTrypDB:Lsey_0018_0500"/>
<name>A0A0N1PG08_LEPSE</name>
<protein>
    <submittedName>
        <fullName evidence="1">Uncharacterized protein</fullName>
    </submittedName>
</protein>